<dbReference type="Proteomes" id="UP000604046">
    <property type="component" value="Unassembled WGS sequence"/>
</dbReference>
<dbReference type="AlphaFoldDB" id="A0A812RU01"/>
<reference evidence="1" key="1">
    <citation type="submission" date="2021-02" db="EMBL/GenBank/DDBJ databases">
        <authorList>
            <person name="Dougan E. K."/>
            <person name="Rhodes N."/>
            <person name="Thang M."/>
            <person name="Chan C."/>
        </authorList>
    </citation>
    <scope>NUCLEOTIDE SEQUENCE</scope>
</reference>
<evidence type="ECO:0000313" key="2">
    <source>
        <dbReference type="Proteomes" id="UP000604046"/>
    </source>
</evidence>
<organism evidence="1 2">
    <name type="scientific">Symbiodinium natans</name>
    <dbReference type="NCBI Taxonomy" id="878477"/>
    <lineage>
        <taxon>Eukaryota</taxon>
        <taxon>Sar</taxon>
        <taxon>Alveolata</taxon>
        <taxon>Dinophyceae</taxon>
        <taxon>Suessiales</taxon>
        <taxon>Symbiodiniaceae</taxon>
        <taxon>Symbiodinium</taxon>
    </lineage>
</organism>
<gene>
    <name evidence="1" type="ORF">SNAT2548_LOCUS24936</name>
</gene>
<keyword evidence="2" id="KW-1185">Reference proteome</keyword>
<comment type="caution">
    <text evidence="1">The sequence shown here is derived from an EMBL/GenBank/DDBJ whole genome shotgun (WGS) entry which is preliminary data.</text>
</comment>
<name>A0A812RU01_9DINO</name>
<evidence type="ECO:0000313" key="1">
    <source>
        <dbReference type="EMBL" id="CAE7454039.1"/>
    </source>
</evidence>
<proteinExistence type="predicted"/>
<sequence length="130" mass="14254">MPGRRYMSSQLRVRPFREVLPVLSSVRWLGSPTIPSMLQPPQLLLPILVVVGGPTMQLPSSSACTPEMTAAALAGPQESDPFRVSLEQFGAGPLKLMFLKAWRPQSFWGSLLEIRLADPLPLQDDGLQTS</sequence>
<accession>A0A812RU01</accession>
<dbReference type="EMBL" id="CAJNDS010002374">
    <property type="protein sequence ID" value="CAE7454039.1"/>
    <property type="molecule type" value="Genomic_DNA"/>
</dbReference>
<protein>
    <submittedName>
        <fullName evidence="1">Uncharacterized protein</fullName>
    </submittedName>
</protein>